<feature type="region of interest" description="Disordered" evidence="5">
    <location>
        <begin position="371"/>
        <end position="402"/>
    </location>
</feature>
<sequence length="542" mass="59680">MEDSPTISTVFLPDPSDIVAPGATHIIPSNLPTSTAAPSSKSILSTVELVGVVIGTICLLAMLCIPILFILWRRRRSPPSDSRNNINIRVNNDGRSRWSHSDDSVPTPLPIAEPIELKEIKTETVKKPLSRVMSPPPHYNDYWKGENEDYEMGVRGTGGEPSGSQHSESHHSDPKGKGKARDDNCEWYIPDFPYDDSIAAEIPEDDTRVADILDPEPIDTPSRRTRLEIPEPKPVFPDIPEWSTRFLEPTTTTTKNPTVIFPSIVPSTQTSIDVPKVFITRTAPSPQWSTLPDPDENSSATEPSQSTTTSQPTTTVATATVSGPPKATATATPEDSRSWIGVTMGSIIGGLAFLILAYFIVFYAYRRYRKKGDKDPAPRPEIIHPFRNVQVSPPRPQRPADPVYHNPRAAVYRNPAIPEHQNPTASADRGHATPVPQDPWAPVQHNDVSPGRQSVSYFNTDSPSLRGDRRSAWGEAFRAWMRVPDRASRNDEDMSEIGQPAGTYPALINSPAPPSPYTESLYSQNGPVVRPHSSRPLGGNWI</sequence>
<feature type="compositionally biased region" description="Basic and acidic residues" evidence="5">
    <location>
        <begin position="372"/>
        <end position="384"/>
    </location>
</feature>
<feature type="region of interest" description="Disordered" evidence="5">
    <location>
        <begin position="78"/>
        <end position="109"/>
    </location>
</feature>
<feature type="compositionally biased region" description="Basic and acidic residues" evidence="5">
    <location>
        <begin position="167"/>
        <end position="184"/>
    </location>
</feature>
<evidence type="ECO:0000256" key="3">
    <source>
        <dbReference type="ARBA" id="ARBA00022989"/>
    </source>
</evidence>
<evidence type="ECO:0000256" key="5">
    <source>
        <dbReference type="SAM" id="MobiDB-lite"/>
    </source>
</evidence>
<comment type="caution">
    <text evidence="7">The sequence shown here is derived from an EMBL/GenBank/DDBJ whole genome shotgun (WGS) entry which is preliminary data.</text>
</comment>
<feature type="transmembrane region" description="Helical" evidence="6">
    <location>
        <begin position="339"/>
        <end position="365"/>
    </location>
</feature>
<evidence type="ECO:0000313" key="8">
    <source>
        <dbReference type="Proteomes" id="UP001152024"/>
    </source>
</evidence>
<gene>
    <name evidence="7" type="ORF">NW768_001194</name>
</gene>
<dbReference type="EMBL" id="JAOQBH010000002">
    <property type="protein sequence ID" value="KAJ4139849.1"/>
    <property type="molecule type" value="Genomic_DNA"/>
</dbReference>
<keyword evidence="4 6" id="KW-0472">Membrane</keyword>
<feature type="compositionally biased region" description="Basic and acidic residues" evidence="5">
    <location>
        <begin position="92"/>
        <end position="103"/>
    </location>
</feature>
<feature type="region of interest" description="Disordered" evidence="5">
    <location>
        <begin position="212"/>
        <end position="240"/>
    </location>
</feature>
<reference evidence="7" key="1">
    <citation type="submission" date="2022-09" db="EMBL/GenBank/DDBJ databases">
        <title>Fusarium specimens isolated from Avocado Roots.</title>
        <authorList>
            <person name="Stajich J."/>
            <person name="Roper C."/>
            <person name="Heimlech-Rivalta G."/>
        </authorList>
    </citation>
    <scope>NUCLEOTIDE SEQUENCE</scope>
    <source>
        <strain evidence="7">CF00095</strain>
    </source>
</reference>
<dbReference type="Proteomes" id="UP001152024">
    <property type="component" value="Unassembled WGS sequence"/>
</dbReference>
<feature type="region of interest" description="Disordered" evidence="5">
    <location>
        <begin position="283"/>
        <end position="335"/>
    </location>
</feature>
<evidence type="ECO:0000256" key="2">
    <source>
        <dbReference type="ARBA" id="ARBA00022692"/>
    </source>
</evidence>
<feature type="region of interest" description="Disordered" evidence="5">
    <location>
        <begin position="150"/>
        <end position="184"/>
    </location>
</feature>
<evidence type="ECO:0000256" key="4">
    <source>
        <dbReference type="ARBA" id="ARBA00023136"/>
    </source>
</evidence>
<organism evidence="7 8">
    <name type="scientific">Fusarium equiseti</name>
    <name type="common">Fusarium scirpi</name>
    <dbReference type="NCBI Taxonomy" id="61235"/>
    <lineage>
        <taxon>Eukaryota</taxon>
        <taxon>Fungi</taxon>
        <taxon>Dikarya</taxon>
        <taxon>Ascomycota</taxon>
        <taxon>Pezizomycotina</taxon>
        <taxon>Sordariomycetes</taxon>
        <taxon>Hypocreomycetidae</taxon>
        <taxon>Hypocreales</taxon>
        <taxon>Nectriaceae</taxon>
        <taxon>Fusarium</taxon>
        <taxon>Fusarium incarnatum-equiseti species complex</taxon>
    </lineage>
</organism>
<accession>A0ABQ8RQG0</accession>
<feature type="compositionally biased region" description="Low complexity" evidence="5">
    <location>
        <begin position="79"/>
        <end position="88"/>
    </location>
</feature>
<feature type="region of interest" description="Disordered" evidence="5">
    <location>
        <begin position="501"/>
        <end position="542"/>
    </location>
</feature>
<dbReference type="PANTHER" id="PTHR15549:SF30">
    <property type="entry name" value="MID2 DOMAIN-CONTAINING PROTEIN"/>
    <property type="match status" value="1"/>
</dbReference>
<feature type="transmembrane region" description="Helical" evidence="6">
    <location>
        <begin position="49"/>
        <end position="72"/>
    </location>
</feature>
<feature type="region of interest" description="Disordered" evidence="5">
    <location>
        <begin position="418"/>
        <end position="467"/>
    </location>
</feature>
<evidence type="ECO:0000256" key="1">
    <source>
        <dbReference type="ARBA" id="ARBA00004167"/>
    </source>
</evidence>
<comment type="subcellular location">
    <subcellularLocation>
        <location evidence="1">Membrane</location>
        <topology evidence="1">Single-pass membrane protein</topology>
    </subcellularLocation>
</comment>
<proteinExistence type="predicted"/>
<name>A0ABQ8RQG0_FUSEQ</name>
<feature type="compositionally biased region" description="Polar residues" evidence="5">
    <location>
        <begin position="517"/>
        <end position="526"/>
    </location>
</feature>
<keyword evidence="8" id="KW-1185">Reference proteome</keyword>
<feature type="compositionally biased region" description="Low complexity" evidence="5">
    <location>
        <begin position="298"/>
        <end position="322"/>
    </location>
</feature>
<dbReference type="PANTHER" id="PTHR15549">
    <property type="entry name" value="PAIRED IMMUNOGLOBULIN-LIKE TYPE 2 RECEPTOR"/>
    <property type="match status" value="1"/>
</dbReference>
<feature type="compositionally biased region" description="Polar residues" evidence="5">
    <location>
        <begin position="451"/>
        <end position="463"/>
    </location>
</feature>
<evidence type="ECO:0000256" key="6">
    <source>
        <dbReference type="SAM" id="Phobius"/>
    </source>
</evidence>
<dbReference type="InterPro" id="IPR051694">
    <property type="entry name" value="Immunoregulatory_rcpt-like"/>
</dbReference>
<protein>
    <submittedName>
        <fullName evidence="7">Uncharacterized protein</fullName>
    </submittedName>
</protein>
<evidence type="ECO:0000313" key="7">
    <source>
        <dbReference type="EMBL" id="KAJ4139849.1"/>
    </source>
</evidence>
<feature type="compositionally biased region" description="Basic and acidic residues" evidence="5">
    <location>
        <begin position="221"/>
        <end position="231"/>
    </location>
</feature>
<keyword evidence="3 6" id="KW-1133">Transmembrane helix</keyword>
<keyword evidence="2 6" id="KW-0812">Transmembrane</keyword>